<comment type="caution">
    <text evidence="2">The sequence shown here is derived from an EMBL/GenBank/DDBJ whole genome shotgun (WGS) entry which is preliminary data.</text>
</comment>
<gene>
    <name evidence="2" type="ORF">LCGC14_1542570</name>
</gene>
<evidence type="ECO:0000256" key="1">
    <source>
        <dbReference type="SAM" id="Phobius"/>
    </source>
</evidence>
<proteinExistence type="predicted"/>
<keyword evidence="1" id="KW-0812">Transmembrane</keyword>
<feature type="transmembrane region" description="Helical" evidence="1">
    <location>
        <begin position="6"/>
        <end position="26"/>
    </location>
</feature>
<dbReference type="AlphaFoldDB" id="A0A0F9ISM7"/>
<keyword evidence="1" id="KW-0472">Membrane</keyword>
<evidence type="ECO:0000313" key="2">
    <source>
        <dbReference type="EMBL" id="KKM60364.1"/>
    </source>
</evidence>
<name>A0A0F9ISM7_9ZZZZ</name>
<accession>A0A0F9ISM7</accession>
<organism evidence="2">
    <name type="scientific">marine sediment metagenome</name>
    <dbReference type="NCBI Taxonomy" id="412755"/>
    <lineage>
        <taxon>unclassified sequences</taxon>
        <taxon>metagenomes</taxon>
        <taxon>ecological metagenomes</taxon>
    </lineage>
</organism>
<keyword evidence="1" id="KW-1133">Transmembrane helix</keyword>
<protein>
    <submittedName>
        <fullName evidence="2">Uncharacterized protein</fullName>
    </submittedName>
</protein>
<dbReference type="EMBL" id="LAZR01011692">
    <property type="protein sequence ID" value="KKM60364.1"/>
    <property type="molecule type" value="Genomic_DNA"/>
</dbReference>
<reference evidence="2" key="1">
    <citation type="journal article" date="2015" name="Nature">
        <title>Complex archaea that bridge the gap between prokaryotes and eukaryotes.</title>
        <authorList>
            <person name="Spang A."/>
            <person name="Saw J.H."/>
            <person name="Jorgensen S.L."/>
            <person name="Zaremba-Niedzwiedzka K."/>
            <person name="Martijn J."/>
            <person name="Lind A.E."/>
            <person name="van Eijk R."/>
            <person name="Schleper C."/>
            <person name="Guy L."/>
            <person name="Ettema T.J."/>
        </authorList>
    </citation>
    <scope>NUCLEOTIDE SEQUENCE</scope>
</reference>
<sequence length="91" mass="10976">MKIIENIWWCLIILWIVLGGVALYHININENDWWAKIFCNIEDGKLQQKFFKDICWIDNVRYVAEFVGTGEYYSDLIPSDEIYKWQLVEIK</sequence>